<dbReference type="Pfam" id="PF00485">
    <property type="entry name" value="PRK"/>
    <property type="match status" value="1"/>
</dbReference>
<dbReference type="InterPro" id="IPR027417">
    <property type="entry name" value="P-loop_NTPase"/>
</dbReference>
<dbReference type="OrthoDB" id="347435at2759"/>
<name>A0A1Y1INT7_KLENI</name>
<gene>
    <name evidence="2" type="ORF">KFL_006400020</name>
</gene>
<dbReference type="Proteomes" id="UP000054558">
    <property type="component" value="Unassembled WGS sequence"/>
</dbReference>
<reference evidence="2 3" key="1">
    <citation type="journal article" date="2014" name="Nat. Commun.">
        <title>Klebsormidium flaccidum genome reveals primary factors for plant terrestrial adaptation.</title>
        <authorList>
            <person name="Hori K."/>
            <person name="Maruyama F."/>
            <person name="Fujisawa T."/>
            <person name="Togashi T."/>
            <person name="Yamamoto N."/>
            <person name="Seo M."/>
            <person name="Sato S."/>
            <person name="Yamada T."/>
            <person name="Mori H."/>
            <person name="Tajima N."/>
            <person name="Moriyama T."/>
            <person name="Ikeuchi M."/>
            <person name="Watanabe M."/>
            <person name="Wada H."/>
            <person name="Kobayashi K."/>
            <person name="Saito M."/>
            <person name="Masuda T."/>
            <person name="Sasaki-Sekimoto Y."/>
            <person name="Mashiguchi K."/>
            <person name="Awai K."/>
            <person name="Shimojima M."/>
            <person name="Masuda S."/>
            <person name="Iwai M."/>
            <person name="Nobusawa T."/>
            <person name="Narise T."/>
            <person name="Kondo S."/>
            <person name="Saito H."/>
            <person name="Sato R."/>
            <person name="Murakawa M."/>
            <person name="Ihara Y."/>
            <person name="Oshima-Yamada Y."/>
            <person name="Ohtaka K."/>
            <person name="Satoh M."/>
            <person name="Sonobe K."/>
            <person name="Ishii M."/>
            <person name="Ohtani R."/>
            <person name="Kanamori-Sato M."/>
            <person name="Honoki R."/>
            <person name="Miyazaki D."/>
            <person name="Mochizuki H."/>
            <person name="Umetsu J."/>
            <person name="Higashi K."/>
            <person name="Shibata D."/>
            <person name="Kamiya Y."/>
            <person name="Sato N."/>
            <person name="Nakamura Y."/>
            <person name="Tabata S."/>
            <person name="Ida S."/>
            <person name="Kurokawa K."/>
            <person name="Ohta H."/>
        </authorList>
    </citation>
    <scope>NUCLEOTIDE SEQUENCE [LARGE SCALE GENOMIC DNA]</scope>
    <source>
        <strain evidence="2 3">NIES-2285</strain>
    </source>
</reference>
<keyword evidence="2" id="KW-0418">Kinase</keyword>
<dbReference type="AlphaFoldDB" id="A0A1Y1INT7"/>
<dbReference type="PANTHER" id="PTHR10285">
    <property type="entry name" value="URIDINE KINASE"/>
    <property type="match status" value="1"/>
</dbReference>
<keyword evidence="3" id="KW-1185">Reference proteome</keyword>
<proteinExistence type="predicted"/>
<accession>A0A1Y1INT7</accession>
<dbReference type="GO" id="GO:0005524">
    <property type="term" value="F:ATP binding"/>
    <property type="evidence" value="ECO:0007669"/>
    <property type="project" value="InterPro"/>
</dbReference>
<dbReference type="InterPro" id="IPR006083">
    <property type="entry name" value="PRK/URK"/>
</dbReference>
<feature type="domain" description="Phosphoribulokinase/uridine kinase" evidence="1">
    <location>
        <begin position="195"/>
        <end position="320"/>
    </location>
</feature>
<sequence>MKASLSAQLGPTFVLGKPLTLQQSTCNPGSIECFSPLQLYTSLTNPKQAAGLRLPGQAWPVKGVSGRSWQRRHFEGLNKRLCLSRVEALDNPERTPDISTVFQTVPDLVAYICQGPLLSKVGANQRSVTEGLSSWVDLGVKVCTDLGFDPAALDEAQKSRIFHYYLPTFFWCRAQLEQHRQRHEAPDGASPPPLVIGISAPQGCGKSTIVEELTSLFEYVGSHCAGISLDDFYLTAVDQSRMAEFYEGNKLLQFRGNAGSHDMEFGRQSIETLLKLTERGSTAKVPRYDKSANQGRGDRADPATWPEVKGPLEVILFEGWMLGFRPVPTQQVADVDQQLIPVNAFLEHYAETFDTLVGAWVVIQVADPRWVFKWRLQAEHAMRAKGKTGMTDEQIEDFCARFQPAYKAYLPGLYKDGPPGAKPEATLQIRIDESRNVH</sequence>
<keyword evidence="2" id="KW-0808">Transferase</keyword>
<evidence type="ECO:0000313" key="2">
    <source>
        <dbReference type="EMBL" id="GAQ90446.1"/>
    </source>
</evidence>
<evidence type="ECO:0000313" key="3">
    <source>
        <dbReference type="Proteomes" id="UP000054558"/>
    </source>
</evidence>
<protein>
    <submittedName>
        <fullName evidence="2">D-glycerate 3-kinase</fullName>
    </submittedName>
</protein>
<dbReference type="OMA" id="WCEQQIS"/>
<dbReference type="Gene3D" id="3.40.50.300">
    <property type="entry name" value="P-loop containing nucleotide triphosphate hydrolases"/>
    <property type="match status" value="1"/>
</dbReference>
<evidence type="ECO:0000259" key="1">
    <source>
        <dbReference type="Pfam" id="PF00485"/>
    </source>
</evidence>
<dbReference type="GO" id="GO:0016301">
    <property type="term" value="F:kinase activity"/>
    <property type="evidence" value="ECO:0007669"/>
    <property type="project" value="UniProtKB-KW"/>
</dbReference>
<dbReference type="SUPFAM" id="SSF52540">
    <property type="entry name" value="P-loop containing nucleoside triphosphate hydrolases"/>
    <property type="match status" value="1"/>
</dbReference>
<organism evidence="2 3">
    <name type="scientific">Klebsormidium nitens</name>
    <name type="common">Green alga</name>
    <name type="synonym">Ulothrix nitens</name>
    <dbReference type="NCBI Taxonomy" id="105231"/>
    <lineage>
        <taxon>Eukaryota</taxon>
        <taxon>Viridiplantae</taxon>
        <taxon>Streptophyta</taxon>
        <taxon>Klebsormidiophyceae</taxon>
        <taxon>Klebsormidiales</taxon>
        <taxon>Klebsormidiaceae</taxon>
        <taxon>Klebsormidium</taxon>
    </lineage>
</organism>
<dbReference type="STRING" id="105231.A0A1Y1INT7"/>
<dbReference type="EMBL" id="DF237589">
    <property type="protein sequence ID" value="GAQ90446.1"/>
    <property type="molecule type" value="Genomic_DNA"/>
</dbReference>